<dbReference type="NCBIfam" id="NF001810">
    <property type="entry name" value="PRK00529.1"/>
    <property type="match status" value="1"/>
</dbReference>
<dbReference type="InterPro" id="IPR013185">
    <property type="entry name" value="Transl_elong_KOW-like"/>
</dbReference>
<evidence type="ECO:0000256" key="1">
    <source>
        <dbReference type="ARBA" id="ARBA00004496"/>
    </source>
</evidence>
<evidence type="ECO:0000256" key="2">
    <source>
        <dbReference type="ARBA" id="ARBA00004815"/>
    </source>
</evidence>
<dbReference type="InterPro" id="IPR020599">
    <property type="entry name" value="Transl_elong_fac_P/YeiP"/>
</dbReference>
<comment type="similarity">
    <text evidence="3 7">Belongs to the elongation factor P family.</text>
</comment>
<comment type="function">
    <text evidence="7">Involved in peptide bond synthesis. Stimulates efficient translation and peptide-bond synthesis on native or reconstituted 70S ribosomes in vitro. Probably functions indirectly by altering the affinity of the ribosome for aminoacyl-tRNA, thus increasing their reactivity as acceptors for peptidyl transferase.</text>
</comment>
<evidence type="ECO:0000313" key="9">
    <source>
        <dbReference type="EMBL" id="PIR98123.1"/>
    </source>
</evidence>
<dbReference type="PANTHER" id="PTHR30053:SF12">
    <property type="entry name" value="ELONGATION FACTOR P (EF-P) FAMILY PROTEIN"/>
    <property type="match status" value="1"/>
</dbReference>
<dbReference type="Pfam" id="PF09285">
    <property type="entry name" value="Elong-fact-P_C"/>
    <property type="match status" value="1"/>
</dbReference>
<dbReference type="FunFam" id="2.30.30.30:FF:000003">
    <property type="entry name" value="Elongation factor P"/>
    <property type="match status" value="1"/>
</dbReference>
<evidence type="ECO:0000256" key="7">
    <source>
        <dbReference type="HAMAP-Rule" id="MF_00141"/>
    </source>
</evidence>
<evidence type="ECO:0000313" key="10">
    <source>
        <dbReference type="Proteomes" id="UP000231466"/>
    </source>
</evidence>
<organism evidence="9 10">
    <name type="scientific">Candidatus Colwellbacteria bacterium CG10_big_fil_rev_8_21_14_0_10_42_22</name>
    <dbReference type="NCBI Taxonomy" id="1974540"/>
    <lineage>
        <taxon>Bacteria</taxon>
        <taxon>Candidatus Colwelliibacteriota</taxon>
    </lineage>
</organism>
<comment type="subcellular location">
    <subcellularLocation>
        <location evidence="1 7">Cytoplasm</location>
    </subcellularLocation>
</comment>
<evidence type="ECO:0000256" key="3">
    <source>
        <dbReference type="ARBA" id="ARBA00009479"/>
    </source>
</evidence>
<dbReference type="PIRSF" id="PIRSF005901">
    <property type="entry name" value="EF-P"/>
    <property type="match status" value="1"/>
</dbReference>
<comment type="pathway">
    <text evidence="2 7">Protein biosynthesis; polypeptide chain elongation.</text>
</comment>
<evidence type="ECO:0000256" key="6">
    <source>
        <dbReference type="ARBA" id="ARBA00022917"/>
    </source>
</evidence>
<dbReference type="InterPro" id="IPR008991">
    <property type="entry name" value="Translation_prot_SH3-like_sf"/>
</dbReference>
<evidence type="ECO:0000259" key="8">
    <source>
        <dbReference type="SMART" id="SM00841"/>
    </source>
</evidence>
<dbReference type="Pfam" id="PF08207">
    <property type="entry name" value="EFP_N"/>
    <property type="match status" value="1"/>
</dbReference>
<dbReference type="Proteomes" id="UP000231466">
    <property type="component" value="Unassembled WGS sequence"/>
</dbReference>
<dbReference type="SMART" id="SM00841">
    <property type="entry name" value="Elong-fact-P_C"/>
    <property type="match status" value="1"/>
</dbReference>
<evidence type="ECO:0000256" key="4">
    <source>
        <dbReference type="ARBA" id="ARBA00022490"/>
    </source>
</evidence>
<dbReference type="GO" id="GO:0043043">
    <property type="term" value="P:peptide biosynthetic process"/>
    <property type="evidence" value="ECO:0007669"/>
    <property type="project" value="InterPro"/>
</dbReference>
<sequence length="186" mass="21003">MLNINDLKRGSLIVLDGEPHRVIFTKHTHMGRGSASLQAKVKNLINGKVLDRGFKPADEFEEAELEKADSIFIYSRNDEFWFHEVGNPASRFSINKEAIGEQADFLKSNMEVRAVRFKEKIINVELPIKVDYIVKEAPPNVRGNTAQGGTKQVTLETGAKISTPMFVEIGDKIRVNTETREYVERA</sequence>
<dbReference type="Gene3D" id="2.30.30.30">
    <property type="match status" value="1"/>
</dbReference>
<name>A0A2H0VGC7_9BACT</name>
<keyword evidence="6 7" id="KW-0648">Protein biosynthesis</keyword>
<dbReference type="FunFam" id="2.40.50.140:FF:000004">
    <property type="entry name" value="Elongation factor P"/>
    <property type="match status" value="1"/>
</dbReference>
<proteinExistence type="inferred from homology"/>
<dbReference type="InterPro" id="IPR014722">
    <property type="entry name" value="Rib_uL2_dom2"/>
</dbReference>
<keyword evidence="4 7" id="KW-0963">Cytoplasm</keyword>
<feature type="domain" description="Elongation factor P C-terminal" evidence="8">
    <location>
        <begin position="130"/>
        <end position="185"/>
    </location>
</feature>
<keyword evidence="5 7" id="KW-0251">Elongation factor</keyword>
<accession>A0A2H0VGC7</accession>
<reference evidence="10" key="1">
    <citation type="submission" date="2017-09" db="EMBL/GenBank/DDBJ databases">
        <title>Depth-based differentiation of microbial function through sediment-hosted aquifers and enrichment of novel symbionts in the deep terrestrial subsurface.</title>
        <authorList>
            <person name="Probst A.J."/>
            <person name="Ladd B."/>
            <person name="Jarett J.K."/>
            <person name="Geller-Mcgrath D.E."/>
            <person name="Sieber C.M.K."/>
            <person name="Emerson J.B."/>
            <person name="Anantharaman K."/>
            <person name="Thomas B.C."/>
            <person name="Malmstrom R."/>
            <person name="Stieglmeier M."/>
            <person name="Klingl A."/>
            <person name="Woyke T."/>
            <person name="Ryan C.M."/>
            <person name="Banfield J.F."/>
        </authorList>
    </citation>
    <scope>NUCLEOTIDE SEQUENCE [LARGE SCALE GENOMIC DNA]</scope>
</reference>
<dbReference type="InterPro" id="IPR011768">
    <property type="entry name" value="Transl_elongation_fac_P"/>
</dbReference>
<dbReference type="SUPFAM" id="SSF50104">
    <property type="entry name" value="Translation proteins SH3-like domain"/>
    <property type="match status" value="1"/>
</dbReference>
<dbReference type="InterPro" id="IPR015365">
    <property type="entry name" value="Elong-fact-P_C"/>
</dbReference>
<protein>
    <recommendedName>
        <fullName evidence="7">Elongation factor P</fullName>
        <shortName evidence="7">EF-P</shortName>
    </recommendedName>
</protein>
<dbReference type="GO" id="GO:0003746">
    <property type="term" value="F:translation elongation factor activity"/>
    <property type="evidence" value="ECO:0007669"/>
    <property type="project" value="UniProtKB-UniRule"/>
</dbReference>
<dbReference type="UniPathway" id="UPA00345"/>
<dbReference type="SUPFAM" id="SSF50249">
    <property type="entry name" value="Nucleic acid-binding proteins"/>
    <property type="match status" value="2"/>
</dbReference>
<dbReference type="GO" id="GO:0005829">
    <property type="term" value="C:cytosol"/>
    <property type="evidence" value="ECO:0007669"/>
    <property type="project" value="UniProtKB-ARBA"/>
</dbReference>
<dbReference type="EMBL" id="PFAH01000003">
    <property type="protein sequence ID" value="PIR98123.1"/>
    <property type="molecule type" value="Genomic_DNA"/>
</dbReference>
<evidence type="ECO:0000256" key="5">
    <source>
        <dbReference type="ARBA" id="ARBA00022768"/>
    </source>
</evidence>
<gene>
    <name evidence="7" type="primary">efp</name>
    <name evidence="9" type="ORF">COT89_00985</name>
</gene>
<dbReference type="HAMAP" id="MF_00141">
    <property type="entry name" value="EF_P"/>
    <property type="match status" value="1"/>
</dbReference>
<comment type="caution">
    <text evidence="9">The sequence shown here is derived from an EMBL/GenBank/DDBJ whole genome shotgun (WGS) entry which is preliminary data.</text>
</comment>
<dbReference type="InterPro" id="IPR012340">
    <property type="entry name" value="NA-bd_OB-fold"/>
</dbReference>
<dbReference type="PANTHER" id="PTHR30053">
    <property type="entry name" value="ELONGATION FACTOR P"/>
    <property type="match status" value="1"/>
</dbReference>
<dbReference type="AlphaFoldDB" id="A0A2H0VGC7"/>
<dbReference type="Gene3D" id="2.40.50.140">
    <property type="entry name" value="Nucleic acid-binding proteins"/>
    <property type="match status" value="2"/>
</dbReference>